<dbReference type="GO" id="GO:0016627">
    <property type="term" value="F:oxidoreductase activity, acting on the CH-CH group of donors"/>
    <property type="evidence" value="ECO:0007669"/>
    <property type="project" value="TreeGrafter"/>
</dbReference>
<organism evidence="3">
    <name type="scientific">freshwater metagenome</name>
    <dbReference type="NCBI Taxonomy" id="449393"/>
    <lineage>
        <taxon>unclassified sequences</taxon>
        <taxon>metagenomes</taxon>
        <taxon>ecological metagenomes</taxon>
    </lineage>
</organism>
<name>A0A6J6T4E4_9ZZZZ</name>
<dbReference type="EMBL" id="CAFBOL010000002">
    <property type="protein sequence ID" value="CAB4971454.1"/>
    <property type="molecule type" value="Genomic_DNA"/>
</dbReference>
<sequence>MTTELDAAKYISFITYKRDGTAVAAPVWVVPFEGGYAFTTEGTSFKIKRVRNNPAAAVKVCGLRGTVKPDATKYIGTAEVLDEATSIRVDSAIKRKYWLAYSILIAPGHWWRTLRKTATPHTAVKFTVAS</sequence>
<dbReference type="SUPFAM" id="SSF50475">
    <property type="entry name" value="FMN-binding split barrel"/>
    <property type="match status" value="1"/>
</dbReference>
<dbReference type="GO" id="GO:0005829">
    <property type="term" value="C:cytosol"/>
    <property type="evidence" value="ECO:0007669"/>
    <property type="project" value="TreeGrafter"/>
</dbReference>
<evidence type="ECO:0000313" key="3">
    <source>
        <dbReference type="EMBL" id="CAB4741980.1"/>
    </source>
</evidence>
<evidence type="ECO:0000256" key="1">
    <source>
        <dbReference type="ARBA" id="ARBA00023002"/>
    </source>
</evidence>
<evidence type="ECO:0000313" key="6">
    <source>
        <dbReference type="EMBL" id="CAB4957543.1"/>
    </source>
</evidence>
<dbReference type="EMBL" id="CAESGF010000020">
    <property type="protein sequence ID" value="CAB4364882.1"/>
    <property type="molecule type" value="Genomic_DNA"/>
</dbReference>
<reference evidence="3" key="1">
    <citation type="submission" date="2020-05" db="EMBL/GenBank/DDBJ databases">
        <authorList>
            <person name="Chiriac C."/>
            <person name="Salcher M."/>
            <person name="Ghai R."/>
            <person name="Kavagutti S V."/>
        </authorList>
    </citation>
    <scope>NUCLEOTIDE SEQUENCE</scope>
</reference>
<dbReference type="InterPro" id="IPR019965">
    <property type="entry name" value="PPOX_F420-dep_Rv2061_put"/>
</dbReference>
<dbReference type="AlphaFoldDB" id="A0A6J6T4E4"/>
<evidence type="ECO:0000313" key="4">
    <source>
        <dbReference type="EMBL" id="CAB4801228.1"/>
    </source>
</evidence>
<dbReference type="EMBL" id="CAFAAV010000005">
    <property type="protein sequence ID" value="CAB4801228.1"/>
    <property type="molecule type" value="Genomic_DNA"/>
</dbReference>
<dbReference type="EMBL" id="CAFBMT010000035">
    <property type="protein sequence ID" value="CAB4957543.1"/>
    <property type="molecule type" value="Genomic_DNA"/>
</dbReference>
<dbReference type="PANTHER" id="PTHR35176:SF11">
    <property type="entry name" value="PYRIDOXAMINE 5'-PHOSPHATE OXIDASE FAMILY PROTEIN"/>
    <property type="match status" value="1"/>
</dbReference>
<dbReference type="InterPro" id="IPR052019">
    <property type="entry name" value="F420H2_bilvrd_red/Heme_oxyg"/>
</dbReference>
<dbReference type="InterPro" id="IPR012349">
    <property type="entry name" value="Split_barrel_FMN-bd"/>
</dbReference>
<keyword evidence="1" id="KW-0560">Oxidoreductase</keyword>
<protein>
    <submittedName>
        <fullName evidence="3">Unannotated protein</fullName>
    </submittedName>
</protein>
<dbReference type="Gene3D" id="2.30.110.10">
    <property type="entry name" value="Electron Transport, Fmn-binding Protein, Chain A"/>
    <property type="match status" value="1"/>
</dbReference>
<evidence type="ECO:0000313" key="5">
    <source>
        <dbReference type="EMBL" id="CAB4850203.1"/>
    </source>
</evidence>
<evidence type="ECO:0000313" key="7">
    <source>
        <dbReference type="EMBL" id="CAB4971454.1"/>
    </source>
</evidence>
<dbReference type="PANTHER" id="PTHR35176">
    <property type="entry name" value="HEME OXYGENASE HI_0854-RELATED"/>
    <property type="match status" value="1"/>
</dbReference>
<dbReference type="EMBL" id="CAEZYF010000026">
    <property type="protein sequence ID" value="CAB4741980.1"/>
    <property type="molecule type" value="Genomic_DNA"/>
</dbReference>
<proteinExistence type="predicted"/>
<dbReference type="NCBIfam" id="TIGR03666">
    <property type="entry name" value="Rv2061_F420"/>
    <property type="match status" value="1"/>
</dbReference>
<evidence type="ECO:0000313" key="2">
    <source>
        <dbReference type="EMBL" id="CAB4364882.1"/>
    </source>
</evidence>
<gene>
    <name evidence="3" type="ORF">UFOPK2656_02970</name>
    <name evidence="4" type="ORF">UFOPK3099_00134</name>
    <name evidence="5" type="ORF">UFOPK3267_01111</name>
    <name evidence="6" type="ORF">UFOPK3651_03291</name>
    <name evidence="7" type="ORF">UFOPK3931_00153</name>
    <name evidence="2" type="ORF">UFOPK4189_02639</name>
</gene>
<accession>A0A6J6T4E4</accession>
<dbReference type="EMBL" id="CAFBIY010000049">
    <property type="protein sequence ID" value="CAB4850203.1"/>
    <property type="molecule type" value="Genomic_DNA"/>
</dbReference>
<dbReference type="GO" id="GO:0070967">
    <property type="term" value="F:coenzyme F420 binding"/>
    <property type="evidence" value="ECO:0007669"/>
    <property type="project" value="TreeGrafter"/>
</dbReference>